<feature type="non-terminal residue" evidence="11">
    <location>
        <position position="111"/>
    </location>
</feature>
<evidence type="ECO:0000256" key="5">
    <source>
        <dbReference type="ARBA" id="ARBA00022553"/>
    </source>
</evidence>
<protein>
    <recommendedName>
        <fullName evidence="10">WH1 domain-containing protein</fullName>
    </recommendedName>
</protein>
<keyword evidence="9" id="KW-0966">Cell projection</keyword>
<sequence length="111" mass="12531">SEHSIVAARAAVMIYDDGNRRWVPSGSSQGMSKVHIYHHSINNTFRVVGRKLQDHEVVINCAILKGLKYNQATPTFHQWRDNRQVYGLNFSSKEDADGFAQAMLTALETLN</sequence>
<gene>
    <name evidence="11" type="ORF">CAPTEDRAFT_87716</name>
</gene>
<keyword evidence="8" id="KW-0206">Cytoskeleton</keyword>
<evidence type="ECO:0000256" key="1">
    <source>
        <dbReference type="ARBA" id="ARBA00004245"/>
    </source>
</evidence>
<dbReference type="GO" id="GO:0005829">
    <property type="term" value="C:cytosol"/>
    <property type="evidence" value="ECO:0007669"/>
    <property type="project" value="UniProtKB-ARBA"/>
</dbReference>
<evidence type="ECO:0000313" key="12">
    <source>
        <dbReference type="EnsemblMetazoa" id="CapteP87716"/>
    </source>
</evidence>
<keyword evidence="13" id="KW-1185">Reference proteome</keyword>
<dbReference type="GO" id="GO:0030054">
    <property type="term" value="C:cell junction"/>
    <property type="evidence" value="ECO:0007669"/>
    <property type="project" value="UniProtKB-ARBA"/>
</dbReference>
<feature type="non-terminal residue" evidence="11">
    <location>
        <position position="1"/>
    </location>
</feature>
<dbReference type="GO" id="GO:0030027">
    <property type="term" value="C:lamellipodium"/>
    <property type="evidence" value="ECO:0007669"/>
    <property type="project" value="UniProtKB-SubCell"/>
</dbReference>
<dbReference type="EMBL" id="AMQN01001760">
    <property type="status" value="NOT_ANNOTATED_CDS"/>
    <property type="molecule type" value="Genomic_DNA"/>
</dbReference>
<reference evidence="12" key="3">
    <citation type="submission" date="2015-06" db="UniProtKB">
        <authorList>
            <consortium name="EnsemblMetazoa"/>
        </authorList>
    </citation>
    <scope>IDENTIFICATION</scope>
</reference>
<organism evidence="11">
    <name type="scientific">Capitella teleta</name>
    <name type="common">Polychaete worm</name>
    <dbReference type="NCBI Taxonomy" id="283909"/>
    <lineage>
        <taxon>Eukaryota</taxon>
        <taxon>Metazoa</taxon>
        <taxon>Spiralia</taxon>
        <taxon>Lophotrochozoa</taxon>
        <taxon>Annelida</taxon>
        <taxon>Polychaeta</taxon>
        <taxon>Sedentaria</taxon>
        <taxon>Scolecida</taxon>
        <taxon>Capitellidae</taxon>
        <taxon>Capitella</taxon>
    </lineage>
</organism>
<accession>R7U572</accession>
<evidence type="ECO:0000256" key="2">
    <source>
        <dbReference type="ARBA" id="ARBA00004510"/>
    </source>
</evidence>
<dbReference type="GO" id="GO:0005856">
    <property type="term" value="C:cytoskeleton"/>
    <property type="evidence" value="ECO:0007669"/>
    <property type="project" value="UniProtKB-SubCell"/>
</dbReference>
<dbReference type="Pfam" id="PF00568">
    <property type="entry name" value="WH1"/>
    <property type="match status" value="1"/>
</dbReference>
<dbReference type="STRING" id="283909.R7U572"/>
<evidence type="ECO:0000259" key="10">
    <source>
        <dbReference type="PROSITE" id="PS50229"/>
    </source>
</evidence>
<dbReference type="InterPro" id="IPR011993">
    <property type="entry name" value="PH-like_dom_sf"/>
</dbReference>
<evidence type="ECO:0000313" key="13">
    <source>
        <dbReference type="Proteomes" id="UP000014760"/>
    </source>
</evidence>
<proteinExistence type="inferred from homology"/>
<reference evidence="13" key="1">
    <citation type="submission" date="2012-12" db="EMBL/GenBank/DDBJ databases">
        <authorList>
            <person name="Hellsten U."/>
            <person name="Grimwood J."/>
            <person name="Chapman J.A."/>
            <person name="Shapiro H."/>
            <person name="Aerts A."/>
            <person name="Otillar R.P."/>
            <person name="Terry A.Y."/>
            <person name="Boore J.L."/>
            <person name="Simakov O."/>
            <person name="Marletaz F."/>
            <person name="Cho S.-J."/>
            <person name="Edsinger-Gonzales E."/>
            <person name="Havlak P."/>
            <person name="Kuo D.-H."/>
            <person name="Larsson T."/>
            <person name="Lv J."/>
            <person name="Arendt D."/>
            <person name="Savage R."/>
            <person name="Osoegawa K."/>
            <person name="de Jong P."/>
            <person name="Lindberg D.R."/>
            <person name="Seaver E.C."/>
            <person name="Weisblat D.A."/>
            <person name="Putnam N.H."/>
            <person name="Grigoriev I.V."/>
            <person name="Rokhsar D.S."/>
        </authorList>
    </citation>
    <scope>NUCLEOTIDE SEQUENCE</scope>
    <source>
        <strain evidence="13">I ESC-2004</strain>
    </source>
</reference>
<evidence type="ECO:0000256" key="6">
    <source>
        <dbReference type="ARBA" id="ARBA00023036"/>
    </source>
</evidence>
<dbReference type="EnsemblMetazoa" id="CapteT87716">
    <property type="protein sequence ID" value="CapteP87716"/>
    <property type="gene ID" value="CapteG87716"/>
</dbReference>
<dbReference type="FunFam" id="2.30.29.30:FF:000047">
    <property type="entry name" value="vasodilator-stimulated phosphoprotein isoform X2"/>
    <property type="match status" value="1"/>
</dbReference>
<keyword evidence="6" id="KW-0729">SH3-binding</keyword>
<dbReference type="Gene3D" id="2.30.29.30">
    <property type="entry name" value="Pleckstrin-homology domain (PH domain)/Phosphotyrosine-binding domain (PTB)"/>
    <property type="match status" value="1"/>
</dbReference>
<comment type="similarity">
    <text evidence="3">Belongs to the Ena/VASP family.</text>
</comment>
<dbReference type="PANTHER" id="PTHR11202">
    <property type="entry name" value="SPROUTY-RELATED, EVH1 DOMAIN-CONTAINING PROTEIN FAMILY MEMBER"/>
    <property type="match status" value="1"/>
</dbReference>
<dbReference type="PROSITE" id="PS50229">
    <property type="entry name" value="WH1"/>
    <property type="match status" value="1"/>
</dbReference>
<dbReference type="InterPro" id="IPR000697">
    <property type="entry name" value="WH1/EVH1_dom"/>
</dbReference>
<dbReference type="SMART" id="SM00461">
    <property type="entry name" value="WH1"/>
    <property type="match status" value="1"/>
</dbReference>
<evidence type="ECO:0000313" key="11">
    <source>
        <dbReference type="EMBL" id="ELU01124.1"/>
    </source>
</evidence>
<dbReference type="CDD" id="cd01207">
    <property type="entry name" value="EVH1_Ena_VASP-like"/>
    <property type="match status" value="1"/>
</dbReference>
<evidence type="ECO:0000256" key="7">
    <source>
        <dbReference type="ARBA" id="ARBA00023203"/>
    </source>
</evidence>
<dbReference type="SUPFAM" id="SSF50729">
    <property type="entry name" value="PH domain-like"/>
    <property type="match status" value="1"/>
</dbReference>
<evidence type="ECO:0000256" key="3">
    <source>
        <dbReference type="ARBA" id="ARBA00009785"/>
    </source>
</evidence>
<dbReference type="OMA" id="ENINCQA"/>
<keyword evidence="5" id="KW-0597">Phosphoprotein</keyword>
<reference evidence="11 13" key="2">
    <citation type="journal article" date="2013" name="Nature">
        <title>Insights into bilaterian evolution from three spiralian genomes.</title>
        <authorList>
            <person name="Simakov O."/>
            <person name="Marletaz F."/>
            <person name="Cho S.J."/>
            <person name="Edsinger-Gonzales E."/>
            <person name="Havlak P."/>
            <person name="Hellsten U."/>
            <person name="Kuo D.H."/>
            <person name="Larsson T."/>
            <person name="Lv J."/>
            <person name="Arendt D."/>
            <person name="Savage R."/>
            <person name="Osoegawa K."/>
            <person name="de Jong P."/>
            <person name="Grimwood J."/>
            <person name="Chapman J.A."/>
            <person name="Shapiro H."/>
            <person name="Aerts A."/>
            <person name="Otillar R.P."/>
            <person name="Terry A.Y."/>
            <person name="Boore J.L."/>
            <person name="Grigoriev I.V."/>
            <person name="Lindberg D.R."/>
            <person name="Seaver E.C."/>
            <person name="Weisblat D.A."/>
            <person name="Putnam N.H."/>
            <person name="Rokhsar D.S."/>
        </authorList>
    </citation>
    <scope>NUCLEOTIDE SEQUENCE</scope>
    <source>
        <strain evidence="11 13">I ESC-2004</strain>
    </source>
</reference>
<feature type="domain" description="WH1" evidence="10">
    <location>
        <begin position="1"/>
        <end position="110"/>
    </location>
</feature>
<dbReference type="GO" id="GO:0003779">
    <property type="term" value="F:actin binding"/>
    <property type="evidence" value="ECO:0007669"/>
    <property type="project" value="UniProtKB-KW"/>
</dbReference>
<evidence type="ECO:0000256" key="8">
    <source>
        <dbReference type="ARBA" id="ARBA00023212"/>
    </source>
</evidence>
<dbReference type="HOGENOM" id="CLU_167794_0_0_1"/>
<evidence type="ECO:0000256" key="4">
    <source>
        <dbReference type="ARBA" id="ARBA00022490"/>
    </source>
</evidence>
<name>R7U572_CAPTE</name>
<evidence type="ECO:0000256" key="9">
    <source>
        <dbReference type="ARBA" id="ARBA00023273"/>
    </source>
</evidence>
<dbReference type="OrthoDB" id="31170at2759"/>
<dbReference type="AlphaFoldDB" id="R7U572"/>
<dbReference type="EMBL" id="KB305378">
    <property type="protein sequence ID" value="ELU01124.1"/>
    <property type="molecule type" value="Genomic_DNA"/>
</dbReference>
<dbReference type="Proteomes" id="UP000014760">
    <property type="component" value="Unassembled WGS sequence"/>
</dbReference>
<dbReference type="PANTHER" id="PTHR11202:SF22">
    <property type="entry name" value="PROTEIN ENABLED"/>
    <property type="match status" value="1"/>
</dbReference>
<dbReference type="GO" id="GO:0017124">
    <property type="term" value="F:SH3 domain binding"/>
    <property type="evidence" value="ECO:0007669"/>
    <property type="project" value="UniProtKB-KW"/>
</dbReference>
<keyword evidence="4" id="KW-0963">Cytoplasm</keyword>
<comment type="subcellular location">
    <subcellularLocation>
        <location evidence="2">Cell projection</location>
        <location evidence="2">Lamellipodium</location>
    </subcellularLocation>
    <subcellularLocation>
        <location evidence="1">Cytoplasm</location>
        <location evidence="1">Cytoskeleton</location>
    </subcellularLocation>
</comment>
<keyword evidence="7" id="KW-0009">Actin-binding</keyword>